<feature type="domain" description="UvrD-like helicase ATP-binding" evidence="11">
    <location>
        <begin position="6"/>
        <end position="282"/>
    </location>
</feature>
<dbReference type="CDD" id="cd17932">
    <property type="entry name" value="DEXQc_UvrD"/>
    <property type="match status" value="1"/>
</dbReference>
<comment type="similarity">
    <text evidence="1">Belongs to the helicase family. UvrD subfamily.</text>
</comment>
<evidence type="ECO:0000256" key="9">
    <source>
        <dbReference type="ARBA" id="ARBA00048988"/>
    </source>
</evidence>
<dbReference type="PROSITE" id="PS51198">
    <property type="entry name" value="UVRD_HELICASE_ATP_BIND"/>
    <property type="match status" value="1"/>
</dbReference>
<dbReference type="GO" id="GO:0003677">
    <property type="term" value="F:DNA binding"/>
    <property type="evidence" value="ECO:0007669"/>
    <property type="project" value="InterPro"/>
</dbReference>
<evidence type="ECO:0000256" key="2">
    <source>
        <dbReference type="ARBA" id="ARBA00022741"/>
    </source>
</evidence>
<dbReference type="GO" id="GO:0005524">
    <property type="term" value="F:ATP binding"/>
    <property type="evidence" value="ECO:0007669"/>
    <property type="project" value="UniProtKB-UniRule"/>
</dbReference>
<dbReference type="GO" id="GO:0043138">
    <property type="term" value="F:3'-5' DNA helicase activity"/>
    <property type="evidence" value="ECO:0007669"/>
    <property type="project" value="UniProtKB-EC"/>
</dbReference>
<dbReference type="InterPro" id="IPR014017">
    <property type="entry name" value="DNA_helicase_UvrD-like_C"/>
</dbReference>
<sequence length="664" mass="73833">MSKSAIKLNPAQHAAVTHIDTPLLVLAGAGSGKTRVITEKIAWLIDQGHYGAREIAAITFTNKAAREMKSRIGKRLGRKKIEGLTISTFHSLGWQILRSEPEAAGRRKGLSILDQHTSGDLIREMLPAGAPKDMVYAVQSGIGRYKDAGLNVEQAHAAAKSENAARAAEIYAGYEERLAALNAVDFDDLITIPAKMLEDPVLRTRWRHKLKYLLVDEYQDTSEAQYRLLGKLAADTGAFTAVGDDDQSIYGWRGARPENLVSLKSDWPNLEVVKLEQNYRSTGYILTAANSVISCNPHEFEKQLWSEHGPGEKIAVVEYADEADEAESIARAVVTEVHGGHARFGDCAVLYRSNFQARAIEQQLREYGVPYVVSGGPSWFDAREVRDCLAYLRLLVNPEDNPAFMRVANAPRRGLGSGAMSRLATYADATHKSLFEAAVDPMFQAELPTQAQRGFRSFTNMLIDFNDRAERGDIGEAYAEMIEHIGYLEWLIETDDDPKKADRRRRSIKDLTGWVERLSEATNSADELIARVSLAAGPDDDRNDGADMVRLMTLHAAKGLEFSRVWLAGCEEGLMPHTRSVDEDTIEEERRLMYVGITRAERKLQISYARRRRRGGEQVETTPSRFLDELPEDAISWPARHGSEEASAEDAMDNIAALKAMLEG</sequence>
<dbReference type="InterPro" id="IPR000212">
    <property type="entry name" value="DNA_helicase_UvrD/REP"/>
</dbReference>
<dbReference type="EMBL" id="QUZK01000036">
    <property type="protein sequence ID" value="RFF30356.1"/>
    <property type="molecule type" value="Genomic_DNA"/>
</dbReference>
<dbReference type="OrthoDB" id="9806690at2"/>
<protein>
    <recommendedName>
        <fullName evidence="8">DNA 3'-5' helicase</fullName>
        <ecNumber evidence="8">5.6.2.4</ecNumber>
    </recommendedName>
</protein>
<dbReference type="GO" id="GO:0016887">
    <property type="term" value="F:ATP hydrolysis activity"/>
    <property type="evidence" value="ECO:0007669"/>
    <property type="project" value="RHEA"/>
</dbReference>
<evidence type="ECO:0000256" key="5">
    <source>
        <dbReference type="ARBA" id="ARBA00022840"/>
    </source>
</evidence>
<proteinExistence type="inferred from homology"/>
<organism evidence="13 14">
    <name type="scientific">Wenzhouxiangella sediminis</name>
    <dbReference type="NCBI Taxonomy" id="1792836"/>
    <lineage>
        <taxon>Bacteria</taxon>
        <taxon>Pseudomonadati</taxon>
        <taxon>Pseudomonadota</taxon>
        <taxon>Gammaproteobacteria</taxon>
        <taxon>Chromatiales</taxon>
        <taxon>Wenzhouxiangellaceae</taxon>
        <taxon>Wenzhouxiangella</taxon>
    </lineage>
</organism>
<evidence type="ECO:0000313" key="14">
    <source>
        <dbReference type="Proteomes" id="UP000260351"/>
    </source>
</evidence>
<evidence type="ECO:0000256" key="10">
    <source>
        <dbReference type="PROSITE-ProRule" id="PRU00560"/>
    </source>
</evidence>
<name>A0A3E1K8P6_9GAMM</name>
<dbReference type="Pfam" id="PF13361">
    <property type="entry name" value="UvrD_C"/>
    <property type="match status" value="1"/>
</dbReference>
<dbReference type="Gene3D" id="1.10.10.160">
    <property type="match status" value="1"/>
</dbReference>
<accession>A0A3E1K8P6</accession>
<dbReference type="GO" id="GO:0005829">
    <property type="term" value="C:cytosol"/>
    <property type="evidence" value="ECO:0007669"/>
    <property type="project" value="TreeGrafter"/>
</dbReference>
<evidence type="ECO:0000259" key="12">
    <source>
        <dbReference type="PROSITE" id="PS51217"/>
    </source>
</evidence>
<keyword evidence="6" id="KW-0413">Isomerase</keyword>
<dbReference type="Proteomes" id="UP000260351">
    <property type="component" value="Unassembled WGS sequence"/>
</dbReference>
<evidence type="ECO:0000256" key="6">
    <source>
        <dbReference type="ARBA" id="ARBA00023235"/>
    </source>
</evidence>
<dbReference type="CDD" id="cd18807">
    <property type="entry name" value="SF1_C_UvrD"/>
    <property type="match status" value="1"/>
</dbReference>
<evidence type="ECO:0000313" key="13">
    <source>
        <dbReference type="EMBL" id="RFF30356.1"/>
    </source>
</evidence>
<dbReference type="AlphaFoldDB" id="A0A3E1K8P6"/>
<dbReference type="SUPFAM" id="SSF52540">
    <property type="entry name" value="P-loop containing nucleoside triphosphate hydrolases"/>
    <property type="match status" value="1"/>
</dbReference>
<keyword evidence="3 10" id="KW-0378">Hydrolase</keyword>
<dbReference type="PANTHER" id="PTHR11070">
    <property type="entry name" value="UVRD / RECB / PCRA DNA HELICASE FAMILY MEMBER"/>
    <property type="match status" value="1"/>
</dbReference>
<dbReference type="PROSITE" id="PS51217">
    <property type="entry name" value="UVRD_HELICASE_CTER"/>
    <property type="match status" value="1"/>
</dbReference>
<gene>
    <name evidence="13" type="ORF">DZC52_08560</name>
</gene>
<keyword evidence="2 10" id="KW-0547">Nucleotide-binding</keyword>
<comment type="caution">
    <text evidence="13">The sequence shown here is derived from an EMBL/GenBank/DDBJ whole genome shotgun (WGS) entry which is preliminary data.</text>
</comment>
<dbReference type="Gene3D" id="3.40.50.300">
    <property type="entry name" value="P-loop containing nucleotide triphosphate hydrolases"/>
    <property type="match status" value="2"/>
</dbReference>
<evidence type="ECO:0000256" key="4">
    <source>
        <dbReference type="ARBA" id="ARBA00022806"/>
    </source>
</evidence>
<reference evidence="13 14" key="1">
    <citation type="submission" date="2018-08" db="EMBL/GenBank/DDBJ databases">
        <title>Wenzhouxiangella salilacus sp. nov., a novel bacterium isolated from a saline lake in Xinjiang Province, China.</title>
        <authorList>
            <person name="Han S."/>
        </authorList>
    </citation>
    <scope>NUCLEOTIDE SEQUENCE [LARGE SCALE GENOMIC DNA]</scope>
    <source>
        <strain evidence="13 14">XDB06</strain>
    </source>
</reference>
<feature type="domain" description="UvrD-like helicase C-terminal" evidence="12">
    <location>
        <begin position="283"/>
        <end position="559"/>
    </location>
</feature>
<comment type="catalytic activity">
    <reaction evidence="9">
        <text>ATP + H2O = ADP + phosphate + H(+)</text>
        <dbReference type="Rhea" id="RHEA:13065"/>
        <dbReference type="ChEBI" id="CHEBI:15377"/>
        <dbReference type="ChEBI" id="CHEBI:15378"/>
        <dbReference type="ChEBI" id="CHEBI:30616"/>
        <dbReference type="ChEBI" id="CHEBI:43474"/>
        <dbReference type="ChEBI" id="CHEBI:456216"/>
        <dbReference type="EC" id="5.6.2.4"/>
    </reaction>
</comment>
<keyword evidence="5 10" id="KW-0067">ATP-binding</keyword>
<evidence type="ECO:0000256" key="3">
    <source>
        <dbReference type="ARBA" id="ARBA00022801"/>
    </source>
</evidence>
<keyword evidence="4 10" id="KW-0347">Helicase</keyword>
<dbReference type="Gene3D" id="1.10.486.10">
    <property type="entry name" value="PCRA, domain 4"/>
    <property type="match status" value="1"/>
</dbReference>
<dbReference type="InterPro" id="IPR014016">
    <property type="entry name" value="UvrD-like_ATP-bd"/>
</dbReference>
<keyword evidence="14" id="KW-1185">Reference proteome</keyword>
<dbReference type="InterPro" id="IPR013986">
    <property type="entry name" value="DExx_box_DNA_helicase_dom_sf"/>
</dbReference>
<dbReference type="GO" id="GO:0000725">
    <property type="term" value="P:recombinational repair"/>
    <property type="evidence" value="ECO:0007669"/>
    <property type="project" value="TreeGrafter"/>
</dbReference>
<feature type="binding site" evidence="10">
    <location>
        <begin position="27"/>
        <end position="34"/>
    </location>
    <ligand>
        <name>ATP</name>
        <dbReference type="ChEBI" id="CHEBI:30616"/>
    </ligand>
</feature>
<dbReference type="InterPro" id="IPR027417">
    <property type="entry name" value="P-loop_NTPase"/>
</dbReference>
<dbReference type="EC" id="5.6.2.4" evidence="8"/>
<dbReference type="PANTHER" id="PTHR11070:SF64">
    <property type="entry name" value="ATP-DEPENDENT DNA HELICASE REP"/>
    <property type="match status" value="1"/>
</dbReference>
<dbReference type="RefSeq" id="WP_116650723.1">
    <property type="nucleotide sequence ID" value="NZ_QUZK01000036.1"/>
</dbReference>
<evidence type="ECO:0000259" key="11">
    <source>
        <dbReference type="PROSITE" id="PS51198"/>
    </source>
</evidence>
<evidence type="ECO:0000256" key="1">
    <source>
        <dbReference type="ARBA" id="ARBA00009922"/>
    </source>
</evidence>
<evidence type="ECO:0000256" key="7">
    <source>
        <dbReference type="ARBA" id="ARBA00034617"/>
    </source>
</evidence>
<evidence type="ECO:0000256" key="8">
    <source>
        <dbReference type="ARBA" id="ARBA00034808"/>
    </source>
</evidence>
<dbReference type="Pfam" id="PF00580">
    <property type="entry name" value="UvrD-helicase"/>
    <property type="match status" value="1"/>
</dbReference>
<comment type="catalytic activity">
    <reaction evidence="7">
        <text>Couples ATP hydrolysis with the unwinding of duplex DNA by translocating in the 3'-5' direction.</text>
        <dbReference type="EC" id="5.6.2.4"/>
    </reaction>
</comment>